<gene>
    <name evidence="1" type="ORF">CFK37_14815</name>
</gene>
<dbReference type="InterPro" id="IPR009920">
    <property type="entry name" value="HEPPP_synth_su1"/>
</dbReference>
<dbReference type="AlphaFoldDB" id="A0A220U604"/>
<evidence type="ECO:0000313" key="1">
    <source>
        <dbReference type="EMBL" id="ASK63336.1"/>
    </source>
</evidence>
<organism evidence="1 2">
    <name type="scientific">Virgibacillus phasianinus</name>
    <dbReference type="NCBI Taxonomy" id="2017483"/>
    <lineage>
        <taxon>Bacteria</taxon>
        <taxon>Bacillati</taxon>
        <taxon>Bacillota</taxon>
        <taxon>Bacilli</taxon>
        <taxon>Bacillales</taxon>
        <taxon>Bacillaceae</taxon>
        <taxon>Virgibacillus</taxon>
    </lineage>
</organism>
<dbReference type="Proteomes" id="UP000198312">
    <property type="component" value="Chromosome"/>
</dbReference>
<name>A0A220U604_9BACI</name>
<keyword evidence="2" id="KW-1185">Reference proteome</keyword>
<dbReference type="OrthoDB" id="2417886at2"/>
<dbReference type="EMBL" id="CP022315">
    <property type="protein sequence ID" value="ASK63336.1"/>
    <property type="molecule type" value="Genomic_DNA"/>
</dbReference>
<dbReference type="KEGG" id="vil:CFK37_14815"/>
<dbReference type="Pfam" id="PF07307">
    <property type="entry name" value="HEPPP_synt_1"/>
    <property type="match status" value="1"/>
</dbReference>
<evidence type="ECO:0000313" key="2">
    <source>
        <dbReference type="Proteomes" id="UP000198312"/>
    </source>
</evidence>
<accession>A0A220U604</accession>
<protein>
    <submittedName>
        <fullName evidence="1">Heptaprenyl diphosphate synthase</fullName>
    </submittedName>
</protein>
<proteinExistence type="predicted"/>
<dbReference type="Gene3D" id="1.20.120.1450">
    <property type="match status" value="1"/>
</dbReference>
<sequence length="261" mass="30269">MLPTSSVELTKLRSLIEDKIQHAYLDKAIQKPEIDEIKLALLYYYMRQSKLPVPKIEQYILSTMFVQMALDIHEIVPLRNDRSESSTNQEKRQLKVLAGDYYSGLYYSLLSDTKDFSVIHILATAIKEINEYKMKLYYDDICSFDEVILLLVKIESLLVTRMISHTIEFPNIALIENIILVNRLLHEKKLFAGNNNSPLFDNLKVYVTNLQKLDFQNRVDQIISQRKNDIENSIADLPNKNDIITILRDILENDTSVAKEG</sequence>
<dbReference type="RefSeq" id="WP_089062595.1">
    <property type="nucleotide sequence ID" value="NZ_CP022315.1"/>
</dbReference>
<reference evidence="1 2" key="1">
    <citation type="submission" date="2017-07" db="EMBL/GenBank/DDBJ databases">
        <title>Virgibacillus sp. LM2416.</title>
        <authorList>
            <person name="Tak E.J."/>
            <person name="Bae J.-W."/>
        </authorList>
    </citation>
    <scope>NUCLEOTIDE SEQUENCE [LARGE SCALE GENOMIC DNA]</scope>
    <source>
        <strain evidence="1 2">LM2416</strain>
    </source>
</reference>
<dbReference type="GO" id="GO:0009234">
    <property type="term" value="P:menaquinone biosynthetic process"/>
    <property type="evidence" value="ECO:0007669"/>
    <property type="project" value="InterPro"/>
</dbReference>